<name>A0A024SNF2_HYPJR</name>
<dbReference type="KEGG" id="trr:M419DRAFT_69003"/>
<dbReference type="InterPro" id="IPR055795">
    <property type="entry name" value="DUF7371"/>
</dbReference>
<evidence type="ECO:0000313" key="3">
    <source>
        <dbReference type="Proteomes" id="UP000024376"/>
    </source>
</evidence>
<reference evidence="3" key="1">
    <citation type="journal article" date="2013" name="Ind. Biotechnol.">
        <title>Comparative genomics analysis of Trichoderma reesei strains.</title>
        <authorList>
            <person name="Koike H."/>
            <person name="Aerts A."/>
            <person name="LaButti K."/>
            <person name="Grigoriev I.V."/>
            <person name="Baker S.E."/>
        </authorList>
    </citation>
    <scope>NUCLEOTIDE SEQUENCE [LARGE SCALE GENOMIC DNA]</scope>
    <source>
        <strain evidence="3">ATCC 56765 / BCRC 32924 / NRRL 11460 / Rut C-30</strain>
    </source>
</reference>
<dbReference type="OrthoDB" id="5385013at2759"/>
<organism evidence="2 3">
    <name type="scientific">Hypocrea jecorina (strain ATCC 56765 / BCRC 32924 / NRRL 11460 / Rut C-30)</name>
    <name type="common">Trichoderma reesei</name>
    <dbReference type="NCBI Taxonomy" id="1344414"/>
    <lineage>
        <taxon>Eukaryota</taxon>
        <taxon>Fungi</taxon>
        <taxon>Dikarya</taxon>
        <taxon>Ascomycota</taxon>
        <taxon>Pezizomycotina</taxon>
        <taxon>Sordariomycetes</taxon>
        <taxon>Hypocreomycetidae</taxon>
        <taxon>Hypocreales</taxon>
        <taxon>Hypocreaceae</taxon>
        <taxon>Trichoderma</taxon>
    </lineage>
</organism>
<feature type="domain" description="DUF7371" evidence="1">
    <location>
        <begin position="89"/>
        <end position="278"/>
    </location>
</feature>
<protein>
    <recommendedName>
        <fullName evidence="1">DUF7371 domain-containing protein</fullName>
    </recommendedName>
</protein>
<dbReference type="HOGENOM" id="CLU_073107_1_0_1"/>
<proteinExistence type="predicted"/>
<gene>
    <name evidence="2" type="ORF">M419DRAFT_69003</name>
</gene>
<evidence type="ECO:0000259" key="1">
    <source>
        <dbReference type="Pfam" id="PF24086"/>
    </source>
</evidence>
<dbReference type="AlphaFoldDB" id="A0A024SNF2"/>
<accession>A0A024SNF2</accession>
<dbReference type="EMBL" id="KI911139">
    <property type="protein sequence ID" value="ETS06891.1"/>
    <property type="molecule type" value="Genomic_DNA"/>
</dbReference>
<sequence>MATVTLPNRRAVRRQQDLVTSEVAWDNSSSIVSSVVSENNTVSALPSLTFSAPSAFTPSLPSATLPAPPQVSTVEGPGSSPMCPTGGKIGNFTLDFDDTKTGPLFNPSRDVWFSEGFLIAPPSSQTFQSYSPSSGGQLVEFVPPSLPSLGHSGVGDTAEIGVGPNAPNHCFRIDFQGASLGCAAEGAEQWCEFEISAYRYNDVLQREESIAWSETKRIPACPNFPHGNCRLTPVTFDGYTNITAILINLRVGTELRVWWGDDFKLGWSDNGCDAAACRASAVPQPVKREVIESAARRGVWNWTPNGLKRLDDGYIWESL</sequence>
<dbReference type="Pfam" id="PF24086">
    <property type="entry name" value="DUF7371"/>
    <property type="match status" value="1"/>
</dbReference>
<dbReference type="Proteomes" id="UP000024376">
    <property type="component" value="Unassembled WGS sequence"/>
</dbReference>
<evidence type="ECO:0000313" key="2">
    <source>
        <dbReference type="EMBL" id="ETS06891.1"/>
    </source>
</evidence>